<evidence type="ECO:0000256" key="3">
    <source>
        <dbReference type="ARBA" id="ARBA00022448"/>
    </source>
</evidence>
<keyword evidence="7" id="KW-0965">Cell junction</keyword>
<evidence type="ECO:0000256" key="6">
    <source>
        <dbReference type="ARBA" id="ARBA00022868"/>
    </source>
</evidence>
<comment type="subcellular location">
    <subcellularLocation>
        <location evidence="1">Cell junction</location>
        <location evidence="1">Gap junction</location>
    </subcellularLocation>
    <subcellularLocation>
        <location evidence="2 12">Cell membrane</location>
        <topology evidence="2 12">Multi-pass membrane protein</topology>
    </subcellularLocation>
</comment>
<dbReference type="Proteomes" id="UP001148838">
    <property type="component" value="Unassembled WGS sequence"/>
</dbReference>
<dbReference type="PANTHER" id="PTHR11893">
    <property type="entry name" value="INNEXIN"/>
    <property type="match status" value="1"/>
</dbReference>
<dbReference type="Pfam" id="PF00876">
    <property type="entry name" value="Innexin"/>
    <property type="match status" value="1"/>
</dbReference>
<proteinExistence type="inferred from homology"/>
<keyword evidence="8 12" id="KW-1133">Transmembrane helix</keyword>
<evidence type="ECO:0000313" key="13">
    <source>
        <dbReference type="EMBL" id="KAJ4440297.1"/>
    </source>
</evidence>
<keyword evidence="3 12" id="KW-0813">Transport</keyword>
<feature type="transmembrane region" description="Helical" evidence="12">
    <location>
        <begin position="183"/>
        <end position="205"/>
    </location>
</feature>
<evidence type="ECO:0000256" key="7">
    <source>
        <dbReference type="ARBA" id="ARBA00022949"/>
    </source>
</evidence>
<feature type="transmembrane region" description="Helical" evidence="12">
    <location>
        <begin position="275"/>
        <end position="303"/>
    </location>
</feature>
<keyword evidence="9 12" id="KW-0406">Ion transport</keyword>
<gene>
    <name evidence="12" type="primary">inx</name>
    <name evidence="13" type="ORF">ANN_08436</name>
</gene>
<evidence type="ECO:0000313" key="14">
    <source>
        <dbReference type="Proteomes" id="UP001148838"/>
    </source>
</evidence>
<keyword evidence="4" id="KW-1003">Cell membrane</keyword>
<reference evidence="13 14" key="1">
    <citation type="journal article" date="2022" name="Allergy">
        <title>Genome assembly and annotation of Periplaneta americana reveal a comprehensive cockroach allergen profile.</title>
        <authorList>
            <person name="Wang L."/>
            <person name="Xiong Q."/>
            <person name="Saelim N."/>
            <person name="Wang L."/>
            <person name="Nong W."/>
            <person name="Wan A.T."/>
            <person name="Shi M."/>
            <person name="Liu X."/>
            <person name="Cao Q."/>
            <person name="Hui J.H.L."/>
            <person name="Sookrung N."/>
            <person name="Leung T.F."/>
            <person name="Tungtrongchitr A."/>
            <person name="Tsui S.K.W."/>
        </authorList>
    </citation>
    <scope>NUCLEOTIDE SEQUENCE [LARGE SCALE GENOMIC DNA]</scope>
    <source>
        <strain evidence="13">PWHHKU_190912</strain>
    </source>
</reference>
<feature type="transmembrane region" description="Helical" evidence="12">
    <location>
        <begin position="115"/>
        <end position="137"/>
    </location>
</feature>
<evidence type="ECO:0000256" key="8">
    <source>
        <dbReference type="ARBA" id="ARBA00022989"/>
    </source>
</evidence>
<keyword evidence="10 12" id="KW-0472">Membrane</keyword>
<comment type="similarity">
    <text evidence="12">Belongs to the pannexin family.</text>
</comment>
<comment type="function">
    <text evidence="12">Structural component of the gap junctions.</text>
</comment>
<accession>A0ABQ8T316</accession>
<evidence type="ECO:0000256" key="2">
    <source>
        <dbReference type="ARBA" id="ARBA00004651"/>
    </source>
</evidence>
<name>A0ABQ8T316_PERAM</name>
<evidence type="ECO:0000256" key="1">
    <source>
        <dbReference type="ARBA" id="ARBA00004610"/>
    </source>
</evidence>
<keyword evidence="14" id="KW-1185">Reference proteome</keyword>
<keyword evidence="11 12" id="KW-0407">Ion channel</keyword>
<comment type="caution">
    <text evidence="12">Lacks conserved residue(s) required for the propagation of feature annotation.</text>
</comment>
<evidence type="ECO:0000256" key="11">
    <source>
        <dbReference type="ARBA" id="ARBA00023303"/>
    </source>
</evidence>
<organism evidence="13 14">
    <name type="scientific">Periplaneta americana</name>
    <name type="common">American cockroach</name>
    <name type="synonym">Blatta americana</name>
    <dbReference type="NCBI Taxonomy" id="6978"/>
    <lineage>
        <taxon>Eukaryota</taxon>
        <taxon>Metazoa</taxon>
        <taxon>Ecdysozoa</taxon>
        <taxon>Arthropoda</taxon>
        <taxon>Hexapoda</taxon>
        <taxon>Insecta</taxon>
        <taxon>Pterygota</taxon>
        <taxon>Neoptera</taxon>
        <taxon>Polyneoptera</taxon>
        <taxon>Dictyoptera</taxon>
        <taxon>Blattodea</taxon>
        <taxon>Blattoidea</taxon>
        <taxon>Blattidae</taxon>
        <taxon>Blattinae</taxon>
        <taxon>Periplaneta</taxon>
    </lineage>
</organism>
<keyword evidence="5 12" id="KW-0812">Transmembrane</keyword>
<dbReference type="PRINTS" id="PR01262">
    <property type="entry name" value="INNEXIN"/>
</dbReference>
<sequence>MSLFGLLSATAGFVKVRFLIDKEVIDNAVFRFHYRVTSAVLFVCCILCTANSLIGNPIECLNEAFKDKINVINTFCWITSTFTLPHEPSQIVGRHVAAHGLGNHFITKQPTHHNYYQWVPFVLFLQGIMFYLPHWFWKNWEERKIRQITEGMRGSSVDTKEDRKERTNKVVTYLMDSLHIHNAYAFGYFLCEILNFVNVVGNIFFLDKFLGHAFLTYGTKVLEYSNQDQVNRTDPMIAIFPRLTKCVFQKFGPSGSIELHDALCVLPLNILNEKIFIFLWFWFIILAVMSGLALLYSLVIVAYPPIRKVILEKRFKYKVPLGVSTIVAKTKVGDFLLLHLLGQNMTTTVFRDVLEEFSSKLNDYKNLSTPTAMEMKPIYPKLDGST</sequence>
<dbReference type="PANTHER" id="PTHR11893:SF37">
    <property type="entry name" value="INNEXIN INX3"/>
    <property type="match status" value="1"/>
</dbReference>
<evidence type="ECO:0000256" key="9">
    <source>
        <dbReference type="ARBA" id="ARBA00023065"/>
    </source>
</evidence>
<dbReference type="InterPro" id="IPR000990">
    <property type="entry name" value="Innexin"/>
</dbReference>
<dbReference type="PROSITE" id="PS51013">
    <property type="entry name" value="PANNEXIN"/>
    <property type="match status" value="1"/>
</dbReference>
<evidence type="ECO:0000256" key="5">
    <source>
        <dbReference type="ARBA" id="ARBA00022692"/>
    </source>
</evidence>
<protein>
    <recommendedName>
        <fullName evidence="12">Innexin</fullName>
    </recommendedName>
</protein>
<evidence type="ECO:0000256" key="12">
    <source>
        <dbReference type="RuleBase" id="RU010713"/>
    </source>
</evidence>
<evidence type="ECO:0000256" key="10">
    <source>
        <dbReference type="ARBA" id="ARBA00023136"/>
    </source>
</evidence>
<comment type="caution">
    <text evidence="13">The sequence shown here is derived from an EMBL/GenBank/DDBJ whole genome shotgun (WGS) entry which is preliminary data.</text>
</comment>
<keyword evidence="6" id="KW-0303">Gap junction</keyword>
<evidence type="ECO:0000256" key="4">
    <source>
        <dbReference type="ARBA" id="ARBA00022475"/>
    </source>
</evidence>
<dbReference type="EMBL" id="JAJSOF020000017">
    <property type="protein sequence ID" value="KAJ4440297.1"/>
    <property type="molecule type" value="Genomic_DNA"/>
</dbReference>